<dbReference type="InterPro" id="IPR047658">
    <property type="entry name" value="IS4-like_transpos"/>
</dbReference>
<name>Q4BV15_CROWT</name>
<reference evidence="2" key="2">
    <citation type="submission" date="2005-06" db="EMBL/GenBank/DDBJ databases">
        <title>Sequencing of the draft genome and assembly of Crocosphaera watsonii WH 8501.</title>
        <authorList>
            <consortium name="US DOE Joint Genome Institute (JGI-PGF)"/>
            <person name="Copeland A."/>
            <person name="Lucas S."/>
            <person name="Lapidus A."/>
            <person name="Barry K."/>
            <person name="Detter C."/>
            <person name="Glavina T."/>
            <person name="Hammon N."/>
            <person name="Israni S."/>
            <person name="Pitluck S."/>
            <person name="Richardson P."/>
        </authorList>
    </citation>
    <scope>NUCLEOTIDE SEQUENCE [LARGE SCALE GENOMIC DNA]</scope>
    <source>
        <strain evidence="2">WH 8501</strain>
    </source>
</reference>
<dbReference type="SUPFAM" id="SSF53098">
    <property type="entry name" value="Ribonuclease H-like"/>
    <property type="match status" value="1"/>
</dbReference>
<comment type="caution">
    <text evidence="2">The sequence shown here is derived from an EMBL/GenBank/DDBJ whole genome shotgun (WGS) entry which is preliminary data.</text>
</comment>
<dbReference type="InterPro" id="IPR002559">
    <property type="entry name" value="Transposase_11"/>
</dbReference>
<dbReference type="GO" id="GO:0006313">
    <property type="term" value="P:DNA transposition"/>
    <property type="evidence" value="ECO:0007669"/>
    <property type="project" value="InterPro"/>
</dbReference>
<dbReference type="EMBL" id="AADV02000234">
    <property type="protein sequence ID" value="EAM47748.1"/>
    <property type="molecule type" value="Genomic_DNA"/>
</dbReference>
<proteinExistence type="predicted"/>
<protein>
    <submittedName>
        <fullName evidence="2">Transposase, IS4</fullName>
    </submittedName>
</protein>
<dbReference type="Proteomes" id="UP000003922">
    <property type="component" value="Unassembled WGS sequence"/>
</dbReference>
<dbReference type="RefSeq" id="WP_007308422.1">
    <property type="nucleotide sequence ID" value="NZ_AADV02000234.1"/>
</dbReference>
<dbReference type="GO" id="GO:0003677">
    <property type="term" value="F:DNA binding"/>
    <property type="evidence" value="ECO:0007669"/>
    <property type="project" value="InterPro"/>
</dbReference>
<reference evidence="2" key="1">
    <citation type="submission" date="2004-02" db="EMBL/GenBank/DDBJ databases">
        <authorList>
            <consortium name="DOE Joint Genome Institute"/>
        </authorList>
    </citation>
    <scope>NUCLEOTIDE SEQUENCE [LARGE SCALE GENOMIC DNA]</scope>
    <source>
        <strain evidence="2">WH 8501</strain>
    </source>
</reference>
<dbReference type="InterPro" id="IPR012337">
    <property type="entry name" value="RNaseH-like_sf"/>
</dbReference>
<dbReference type="GO" id="GO:0004803">
    <property type="term" value="F:transposase activity"/>
    <property type="evidence" value="ECO:0007669"/>
    <property type="project" value="InterPro"/>
</dbReference>
<keyword evidence="3" id="KW-1185">Reference proteome</keyword>
<evidence type="ECO:0000259" key="1">
    <source>
        <dbReference type="Pfam" id="PF01609"/>
    </source>
</evidence>
<gene>
    <name evidence="2" type="ORF">CwatDRAFT_0472</name>
</gene>
<accession>Q4BV15</accession>
<dbReference type="KEGG" id="cwa:CwatDRAFT_0472"/>
<dbReference type="Pfam" id="PF01609">
    <property type="entry name" value="DDE_Tnp_1"/>
    <property type="match status" value="1"/>
</dbReference>
<sequence>MSLLAVYESHFTKHLTQTQFEAFRILLWLLTVHKQVRIERLAACFPLPILYQSRRKHIQRFLVLSALAIPRFWFPVIKAIICKEFKTGSRLIITIDRTQWKDKNVFMVAVIWKKLALPIYWTLLGKRGASRLSEQQALIQPVLCLLKNYELVILGDREFHSVKLAYWLKQKSKKQKLFFAFRQKQGTNQKKDDEDYQTFSQLGMKPGMKMFLTGVSVTKNKGFGNFNVGAYWKRKYKGKQEKEPLFILTNLDSLSEVLKVYRARAGIEAMFKDCKTGGYNLEGSKANNKRLNSLILLIAIAYTATSLKGKTFRQTNQGKYIARLTEKSRRDRRHSNFWIGLYGSLWIHAWEFCSDFISIMMSNNPQKLNNYKKGLQAMSIIDKTA</sequence>
<feature type="domain" description="Transposase IS4-like" evidence="1">
    <location>
        <begin position="145"/>
        <end position="302"/>
    </location>
</feature>
<dbReference type="AlphaFoldDB" id="Q4BV15"/>
<reference evidence="2" key="3">
    <citation type="submission" date="2016-12" db="EMBL/GenBank/DDBJ databases">
        <title>Annotation of the draft genome assembly of Crocosphaera watsonii WH 8501.</title>
        <authorList>
            <consortium name="US DOE Joint Genome Institute (JGI-ORNL)"/>
            <person name="Larimer F."/>
            <person name="Land M."/>
        </authorList>
    </citation>
    <scope>NUCLEOTIDE SEQUENCE</scope>
    <source>
        <strain evidence="2">WH 8501</strain>
    </source>
</reference>
<evidence type="ECO:0000313" key="3">
    <source>
        <dbReference type="Proteomes" id="UP000003922"/>
    </source>
</evidence>
<dbReference type="NCBIfam" id="NF033591">
    <property type="entry name" value="transpos_IS4_2"/>
    <property type="match status" value="1"/>
</dbReference>
<evidence type="ECO:0000313" key="2">
    <source>
        <dbReference type="EMBL" id="EAM47748.1"/>
    </source>
</evidence>
<organism evidence="2 3">
    <name type="scientific">Crocosphaera watsonii WH 8501</name>
    <dbReference type="NCBI Taxonomy" id="165597"/>
    <lineage>
        <taxon>Bacteria</taxon>
        <taxon>Bacillati</taxon>
        <taxon>Cyanobacteriota</taxon>
        <taxon>Cyanophyceae</taxon>
        <taxon>Oscillatoriophycideae</taxon>
        <taxon>Chroococcales</taxon>
        <taxon>Aphanothecaceae</taxon>
        <taxon>Crocosphaera</taxon>
    </lineage>
</organism>
<dbReference type="OrthoDB" id="468082at2"/>